<comment type="caution">
    <text evidence="1">The sequence shown here is derived from an EMBL/GenBank/DDBJ whole genome shotgun (WGS) entry which is preliminary data.</text>
</comment>
<name>A0ACB8UE91_9APHY</name>
<accession>A0ACB8UE91</accession>
<keyword evidence="2" id="KW-1185">Reference proteome</keyword>
<organism evidence="1 2">
    <name type="scientific">Irpex rosettiformis</name>
    <dbReference type="NCBI Taxonomy" id="378272"/>
    <lineage>
        <taxon>Eukaryota</taxon>
        <taxon>Fungi</taxon>
        <taxon>Dikarya</taxon>
        <taxon>Basidiomycota</taxon>
        <taxon>Agaricomycotina</taxon>
        <taxon>Agaricomycetes</taxon>
        <taxon>Polyporales</taxon>
        <taxon>Irpicaceae</taxon>
        <taxon>Irpex</taxon>
    </lineage>
</organism>
<gene>
    <name evidence="1" type="ORF">BDY19DRAFT_1065332</name>
</gene>
<sequence>MPESRGNNLSQASSQDQRPALNPQIVFCGTARSVKDASSVLSNANIIFMDCEGVDLGVRGGTLSIITLGVISLHSPTNLNIYIIDVAHLPLVDIQPIYDLLASSNATKVVWDGRMDYSALYHYYRVRMQNVVDLQLVDILSRESRDTPEEHLKRFSDYVQPKLLKSADGKKLYGKIHRLNSLINAVREHKPIGYQHFNKAKVDHQLWDTAPLPADYIKYAAMDIEMIAALFLNFISQRYYAALSAVSLKAKSSRYIAFWANRQPSAATRRDYYSGNGFLPLEIIDDCSDDLVLVPDGKKYQCKKCKRFLRKTSFRHAEEASLGARRSCLVCVAVAENSDHWDMRTAAMERRREAKERRREEKTKRRARRKGGRGSSKRKTASSTTKQKTASSTTKRKAVSSATKRKTRSGTRS</sequence>
<protein>
    <submittedName>
        <fullName evidence="1">Ribonuclease H-like domain-containing protein</fullName>
    </submittedName>
</protein>
<dbReference type="Proteomes" id="UP001055072">
    <property type="component" value="Unassembled WGS sequence"/>
</dbReference>
<proteinExistence type="predicted"/>
<evidence type="ECO:0000313" key="2">
    <source>
        <dbReference type="Proteomes" id="UP001055072"/>
    </source>
</evidence>
<reference evidence="1" key="1">
    <citation type="journal article" date="2021" name="Environ. Microbiol.">
        <title>Gene family expansions and transcriptome signatures uncover fungal adaptations to wood decay.</title>
        <authorList>
            <person name="Hage H."/>
            <person name="Miyauchi S."/>
            <person name="Viragh M."/>
            <person name="Drula E."/>
            <person name="Min B."/>
            <person name="Chaduli D."/>
            <person name="Navarro D."/>
            <person name="Favel A."/>
            <person name="Norest M."/>
            <person name="Lesage-Meessen L."/>
            <person name="Balint B."/>
            <person name="Merenyi Z."/>
            <person name="de Eugenio L."/>
            <person name="Morin E."/>
            <person name="Martinez A.T."/>
            <person name="Baldrian P."/>
            <person name="Stursova M."/>
            <person name="Martinez M.J."/>
            <person name="Novotny C."/>
            <person name="Magnuson J.K."/>
            <person name="Spatafora J.W."/>
            <person name="Maurice S."/>
            <person name="Pangilinan J."/>
            <person name="Andreopoulos W."/>
            <person name="LaButti K."/>
            <person name="Hundley H."/>
            <person name="Na H."/>
            <person name="Kuo A."/>
            <person name="Barry K."/>
            <person name="Lipzen A."/>
            <person name="Henrissat B."/>
            <person name="Riley R."/>
            <person name="Ahrendt S."/>
            <person name="Nagy L.G."/>
            <person name="Grigoriev I.V."/>
            <person name="Martin F."/>
            <person name="Rosso M.N."/>
        </authorList>
    </citation>
    <scope>NUCLEOTIDE SEQUENCE</scope>
    <source>
        <strain evidence="1">CBS 384.51</strain>
    </source>
</reference>
<dbReference type="EMBL" id="MU274903">
    <property type="protein sequence ID" value="KAI0092672.1"/>
    <property type="molecule type" value="Genomic_DNA"/>
</dbReference>
<evidence type="ECO:0000313" key="1">
    <source>
        <dbReference type="EMBL" id="KAI0092672.1"/>
    </source>
</evidence>